<dbReference type="RefSeq" id="WP_076782094.1">
    <property type="nucleotide sequence ID" value="NZ_FTPU01000005.1"/>
</dbReference>
<feature type="chain" id="PRO_5013182842" description="DUF5723 domain-containing protein" evidence="1">
    <location>
        <begin position="21"/>
        <end position="482"/>
    </location>
</feature>
<dbReference type="AlphaFoldDB" id="A0A1U7PVN0"/>
<name>A0A1U7PVN0_9FLAO</name>
<dbReference type="STRING" id="1121284.SAMN05660493_00705"/>
<keyword evidence="3" id="KW-1185">Reference proteome</keyword>
<proteinExistence type="predicted"/>
<reference evidence="3" key="1">
    <citation type="submission" date="2016-10" db="EMBL/GenBank/DDBJ databases">
        <authorList>
            <person name="Varghese N."/>
            <person name="Submissions S."/>
        </authorList>
    </citation>
    <scope>NUCLEOTIDE SEQUENCE [LARGE SCALE GENOMIC DNA]</scope>
    <source>
        <strain evidence="3">DSM 19482</strain>
    </source>
</reference>
<organism evidence="2 3">
    <name type="scientific">Epilithonimonas bovis DSM 19482</name>
    <dbReference type="NCBI Taxonomy" id="1121284"/>
    <lineage>
        <taxon>Bacteria</taxon>
        <taxon>Pseudomonadati</taxon>
        <taxon>Bacteroidota</taxon>
        <taxon>Flavobacteriia</taxon>
        <taxon>Flavobacteriales</taxon>
        <taxon>Weeksellaceae</taxon>
        <taxon>Chryseobacterium group</taxon>
        <taxon>Epilithonimonas</taxon>
    </lineage>
</organism>
<gene>
    <name evidence="2" type="ORF">SAMN05660493_00705</name>
</gene>
<feature type="signal peptide" evidence="1">
    <location>
        <begin position="1"/>
        <end position="20"/>
    </location>
</feature>
<evidence type="ECO:0000256" key="1">
    <source>
        <dbReference type="SAM" id="SignalP"/>
    </source>
</evidence>
<evidence type="ECO:0008006" key="4">
    <source>
        <dbReference type="Google" id="ProtNLM"/>
    </source>
</evidence>
<dbReference type="Proteomes" id="UP000187261">
    <property type="component" value="Unassembled WGS sequence"/>
</dbReference>
<evidence type="ECO:0000313" key="2">
    <source>
        <dbReference type="EMBL" id="SIT96033.1"/>
    </source>
</evidence>
<sequence>MGLKRFLILCSINVSFVVFAQNNLTFANDRFSGINAAVLLPTQTYLNPNPWDINLASADLFFQNDYAYISKQSFLGLSSADIQMASYHDNITADTQANVMDFYNKNSANLSLNSDILGPSFSMTANLGNKKYVFGLFSRIRAQGSLLGLDNYLRFNNMGVSQPVTFEMSPSKTTAMNWAEIGLNVATEIFPDAENHWIIGANIKYEIGLDAAKINSLETIELTAAEPADPRYINKDIIASGYNIASSYITNYNFDKKQYELKPNGSGAGLDLGIAMLDKDKNEDEYNYKLALNITDLGFVNFATARNHHFQGKPVLLQNNPDLENTEFENPEQYLRILSQQAYGNADASFVGTGLKVGLPTAINFNYSQRIKANHFVNFNWIQRVPVFENSIKRSNIINANYSMQKNAFAYGLSSSLVDYKSLQFGAYVRFGPLIFGSENILPVFLKQDRLHAASVYLALKIYPFWDNEMKRHRRKQCDCEK</sequence>
<keyword evidence="1" id="KW-0732">Signal</keyword>
<dbReference type="OrthoDB" id="9805336at2"/>
<evidence type="ECO:0000313" key="3">
    <source>
        <dbReference type="Proteomes" id="UP000187261"/>
    </source>
</evidence>
<accession>A0A1U7PVN0</accession>
<protein>
    <recommendedName>
        <fullName evidence="4">DUF5723 domain-containing protein</fullName>
    </recommendedName>
</protein>
<dbReference type="EMBL" id="FTPU01000005">
    <property type="protein sequence ID" value="SIT96033.1"/>
    <property type="molecule type" value="Genomic_DNA"/>
</dbReference>